<accession>A0A9Q1Q9L8</accession>
<organism evidence="1 2">
    <name type="scientific">Carnegiea gigantea</name>
    <dbReference type="NCBI Taxonomy" id="171969"/>
    <lineage>
        <taxon>Eukaryota</taxon>
        <taxon>Viridiplantae</taxon>
        <taxon>Streptophyta</taxon>
        <taxon>Embryophyta</taxon>
        <taxon>Tracheophyta</taxon>
        <taxon>Spermatophyta</taxon>
        <taxon>Magnoliopsida</taxon>
        <taxon>eudicotyledons</taxon>
        <taxon>Gunneridae</taxon>
        <taxon>Pentapetalae</taxon>
        <taxon>Caryophyllales</taxon>
        <taxon>Cactineae</taxon>
        <taxon>Cactaceae</taxon>
        <taxon>Cactoideae</taxon>
        <taxon>Echinocereeae</taxon>
        <taxon>Carnegiea</taxon>
    </lineage>
</organism>
<sequence>MTIVLRARIRKQREKRRPEEWSFIKGRRIRDKCMSSMGKKYGKSSHPLPKLGKGHVLQKVWVFSLRESRLRKASLLIHRYRRAIKSTYVRVHLYSPDRLQELLPLKSFLGFHRLHSKSGEDPTGHARFLRRLKISFLNANLDKSQIITGGVEEQAKNIVLECIGFQEEVLPLKYLGVPITLGRLLKVEHRNLVDKLTVRIKVASQPNGKG</sequence>
<reference evidence="1" key="1">
    <citation type="submission" date="2022-04" db="EMBL/GenBank/DDBJ databases">
        <title>Carnegiea gigantea Genome sequencing and assembly v2.</title>
        <authorList>
            <person name="Copetti D."/>
            <person name="Sanderson M.J."/>
            <person name="Burquez A."/>
            <person name="Wojciechowski M.F."/>
        </authorList>
    </citation>
    <scope>NUCLEOTIDE SEQUENCE</scope>
    <source>
        <strain evidence="1">SGP5-SGP5p</strain>
        <tissue evidence="1">Aerial part</tissue>
    </source>
</reference>
<dbReference type="OrthoDB" id="1751077at2759"/>
<name>A0A9Q1Q9L8_9CARY</name>
<dbReference type="EMBL" id="JAKOGI010000502">
    <property type="protein sequence ID" value="KAJ8434067.1"/>
    <property type="molecule type" value="Genomic_DNA"/>
</dbReference>
<dbReference type="AlphaFoldDB" id="A0A9Q1Q9L8"/>
<dbReference type="Proteomes" id="UP001153076">
    <property type="component" value="Unassembled WGS sequence"/>
</dbReference>
<comment type="caution">
    <text evidence="1">The sequence shown here is derived from an EMBL/GenBank/DDBJ whole genome shotgun (WGS) entry which is preliminary data.</text>
</comment>
<evidence type="ECO:0000313" key="2">
    <source>
        <dbReference type="Proteomes" id="UP001153076"/>
    </source>
</evidence>
<protein>
    <submittedName>
        <fullName evidence="1">Uncharacterized protein</fullName>
    </submittedName>
</protein>
<proteinExistence type="predicted"/>
<gene>
    <name evidence="1" type="ORF">Cgig2_026557</name>
</gene>
<keyword evidence="2" id="KW-1185">Reference proteome</keyword>
<evidence type="ECO:0000313" key="1">
    <source>
        <dbReference type="EMBL" id="KAJ8434067.1"/>
    </source>
</evidence>